<organism evidence="8 9">
    <name type="scientific">Dorea formicigenerans</name>
    <dbReference type="NCBI Taxonomy" id="39486"/>
    <lineage>
        <taxon>Bacteria</taxon>
        <taxon>Bacillati</taxon>
        <taxon>Bacillota</taxon>
        <taxon>Clostridia</taxon>
        <taxon>Lachnospirales</taxon>
        <taxon>Lachnospiraceae</taxon>
        <taxon>Dorea</taxon>
    </lineage>
</organism>
<dbReference type="InterPro" id="IPR005911">
    <property type="entry name" value="YhcC-like"/>
</dbReference>
<keyword evidence="2" id="KW-0004">4Fe-4S</keyword>
<keyword evidence="5" id="KW-0408">Iron</keyword>
<sequence length="316" mass="36716">MYYTYSDYLKNKYHEKVYKLPVNLPVTCPNRLNGACGCDFCAEQGTGFEALNPQLSVTEQLTLTREKIEKKYHAHKFIAYFQNYTNTFLPIDRFEKYMREGASFPDVVEISISTRPDCIRFDYLEILEKIRSEFQVEITLELGLQTVNYHTLRNIHRGHTLAEFIDAMWMIRDYHFDTCAHVILNLPGDDLIDVIESAKILSALQVSTVKLHSLYIAKNTRLCEAYENGTITLCSKEDYITRAITFLEYLNPEIAVERLFSRIPENDAVFCNWGTSWWKLKDELLSTMQKADSYQGKMYHYLHGAALRSLDGSDNL</sequence>
<evidence type="ECO:0000313" key="9">
    <source>
        <dbReference type="Proteomes" id="UP000266376"/>
    </source>
</evidence>
<dbReference type="GO" id="GO:0003824">
    <property type="term" value="F:catalytic activity"/>
    <property type="evidence" value="ECO:0007669"/>
    <property type="project" value="InterPro"/>
</dbReference>
<dbReference type="PROSITE" id="PS51918">
    <property type="entry name" value="RADICAL_SAM"/>
    <property type="match status" value="1"/>
</dbReference>
<dbReference type="InterPro" id="IPR006638">
    <property type="entry name" value="Elp3/MiaA/NifB-like_rSAM"/>
</dbReference>
<dbReference type="GO" id="GO:0051539">
    <property type="term" value="F:4 iron, 4 sulfur cluster binding"/>
    <property type="evidence" value="ECO:0007669"/>
    <property type="project" value="UniProtKB-KW"/>
</dbReference>
<dbReference type="NCBIfam" id="TIGR01212">
    <property type="entry name" value="TIGR01212 family radical SAM protein"/>
    <property type="match status" value="1"/>
</dbReference>
<dbReference type="GO" id="GO:0046872">
    <property type="term" value="F:metal ion binding"/>
    <property type="evidence" value="ECO:0007669"/>
    <property type="project" value="UniProtKB-KW"/>
</dbReference>
<keyword evidence="6" id="KW-0411">Iron-sulfur</keyword>
<dbReference type="InterPro" id="IPR032432">
    <property type="entry name" value="Radical_SAM_C"/>
</dbReference>
<reference evidence="8 9" key="1">
    <citation type="submission" date="2018-08" db="EMBL/GenBank/DDBJ databases">
        <title>A genome reference for cultivated species of the human gut microbiota.</title>
        <authorList>
            <person name="Zou Y."/>
            <person name="Xue W."/>
            <person name="Luo G."/>
        </authorList>
    </citation>
    <scope>NUCLEOTIDE SEQUENCE [LARGE SCALE GENOMIC DNA]</scope>
    <source>
        <strain evidence="8 9">AF12-11</strain>
    </source>
</reference>
<evidence type="ECO:0000313" key="8">
    <source>
        <dbReference type="EMBL" id="RGW53319.1"/>
    </source>
</evidence>
<protein>
    <submittedName>
        <fullName evidence="8">TIGR01212 family radical SAM protein</fullName>
    </submittedName>
</protein>
<dbReference type="EMBL" id="QSAJ01000017">
    <property type="protein sequence ID" value="RGW53319.1"/>
    <property type="molecule type" value="Genomic_DNA"/>
</dbReference>
<comment type="caution">
    <text evidence="8">The sequence shown here is derived from an EMBL/GenBank/DDBJ whole genome shotgun (WGS) entry which is preliminary data.</text>
</comment>
<comment type="cofactor">
    <cofactor evidence="1">
        <name>[4Fe-4S] cluster</name>
        <dbReference type="ChEBI" id="CHEBI:49883"/>
    </cofactor>
</comment>
<dbReference type="Pfam" id="PF04055">
    <property type="entry name" value="Radical_SAM"/>
    <property type="match status" value="1"/>
</dbReference>
<evidence type="ECO:0000256" key="1">
    <source>
        <dbReference type="ARBA" id="ARBA00001966"/>
    </source>
</evidence>
<evidence type="ECO:0000256" key="3">
    <source>
        <dbReference type="ARBA" id="ARBA00022691"/>
    </source>
</evidence>
<dbReference type="SMART" id="SM00729">
    <property type="entry name" value="Elp3"/>
    <property type="match status" value="1"/>
</dbReference>
<dbReference type="Proteomes" id="UP000266376">
    <property type="component" value="Unassembled WGS sequence"/>
</dbReference>
<keyword evidence="3" id="KW-0949">S-adenosyl-L-methionine</keyword>
<gene>
    <name evidence="8" type="ORF">DWV67_08090</name>
</gene>
<dbReference type="InterPro" id="IPR039661">
    <property type="entry name" value="ELP3"/>
</dbReference>
<dbReference type="Pfam" id="PF16199">
    <property type="entry name" value="Radical_SAM_C"/>
    <property type="match status" value="1"/>
</dbReference>
<dbReference type="SFLD" id="SFLDG01086">
    <property type="entry name" value="elongater_protein-like"/>
    <property type="match status" value="1"/>
</dbReference>
<dbReference type="InterPro" id="IPR023404">
    <property type="entry name" value="rSAM_horseshoe"/>
</dbReference>
<evidence type="ECO:0000256" key="2">
    <source>
        <dbReference type="ARBA" id="ARBA00022485"/>
    </source>
</evidence>
<name>A0A395XKH8_9FIRM</name>
<dbReference type="SFLD" id="SFLDG01091">
    <property type="entry name" value="uncharacterized_CHP01210-like"/>
    <property type="match status" value="1"/>
</dbReference>
<evidence type="ECO:0000256" key="4">
    <source>
        <dbReference type="ARBA" id="ARBA00022723"/>
    </source>
</evidence>
<dbReference type="AlphaFoldDB" id="A0A395XKH8"/>
<evidence type="ECO:0000259" key="7">
    <source>
        <dbReference type="PROSITE" id="PS51918"/>
    </source>
</evidence>
<accession>A0A395XKH8</accession>
<evidence type="ECO:0000256" key="6">
    <source>
        <dbReference type="ARBA" id="ARBA00023014"/>
    </source>
</evidence>
<evidence type="ECO:0000256" key="5">
    <source>
        <dbReference type="ARBA" id="ARBA00023004"/>
    </source>
</evidence>
<proteinExistence type="predicted"/>
<dbReference type="InterPro" id="IPR058240">
    <property type="entry name" value="rSAM_sf"/>
</dbReference>
<dbReference type="SUPFAM" id="SSF102114">
    <property type="entry name" value="Radical SAM enzymes"/>
    <property type="match status" value="1"/>
</dbReference>
<feature type="domain" description="Radical SAM core" evidence="7">
    <location>
        <begin position="14"/>
        <end position="253"/>
    </location>
</feature>
<dbReference type="Gene3D" id="3.80.30.20">
    <property type="entry name" value="tm_1862 like domain"/>
    <property type="match status" value="1"/>
</dbReference>
<dbReference type="SFLD" id="SFLDS00029">
    <property type="entry name" value="Radical_SAM"/>
    <property type="match status" value="1"/>
</dbReference>
<dbReference type="InterPro" id="IPR007197">
    <property type="entry name" value="rSAM"/>
</dbReference>
<dbReference type="PANTHER" id="PTHR11135:SF1">
    <property type="entry name" value="PROTEIN YHCC"/>
    <property type="match status" value="1"/>
</dbReference>
<keyword evidence="4" id="KW-0479">Metal-binding</keyword>
<dbReference type="PANTHER" id="PTHR11135">
    <property type="entry name" value="HISTONE ACETYLTRANSFERASE-RELATED"/>
    <property type="match status" value="1"/>
</dbReference>